<feature type="domain" description="Maltose/galactoside acetyltransferase" evidence="8">
    <location>
        <begin position="5"/>
        <end position="59"/>
    </location>
</feature>
<dbReference type="InterPro" id="IPR051159">
    <property type="entry name" value="Hexapeptide_acetyltransf"/>
</dbReference>
<evidence type="ECO:0000256" key="4">
    <source>
        <dbReference type="ARBA" id="ARBA00022737"/>
    </source>
</evidence>
<evidence type="ECO:0000256" key="5">
    <source>
        <dbReference type="ARBA" id="ARBA00023315"/>
    </source>
</evidence>
<dbReference type="SMART" id="SM01266">
    <property type="entry name" value="Mac"/>
    <property type="match status" value="1"/>
</dbReference>
<dbReference type="InterPro" id="IPR024688">
    <property type="entry name" value="Mac_dom"/>
</dbReference>
<dbReference type="RefSeq" id="WP_183896626.1">
    <property type="nucleotide sequence ID" value="NZ_JACIDV010000007.1"/>
</dbReference>
<evidence type="ECO:0000256" key="6">
    <source>
        <dbReference type="ARBA" id="ARBA00055587"/>
    </source>
</evidence>
<evidence type="ECO:0000256" key="1">
    <source>
        <dbReference type="ARBA" id="ARBA00007274"/>
    </source>
</evidence>
<evidence type="ECO:0000313" key="10">
    <source>
        <dbReference type="Proteomes" id="UP000565286"/>
    </source>
</evidence>
<dbReference type="Pfam" id="PF12464">
    <property type="entry name" value="Mac"/>
    <property type="match status" value="1"/>
</dbReference>
<dbReference type="Proteomes" id="UP000565286">
    <property type="component" value="Unassembled WGS sequence"/>
</dbReference>
<dbReference type="GO" id="GO:0005829">
    <property type="term" value="C:cytosol"/>
    <property type="evidence" value="ECO:0007669"/>
    <property type="project" value="TreeGrafter"/>
</dbReference>
<dbReference type="FunFam" id="2.160.10.10:FF:000025">
    <property type="entry name" value="Hexapeptide-repeat containing-acetyltransferase"/>
    <property type="match status" value="1"/>
</dbReference>
<dbReference type="AlphaFoldDB" id="A0A7W6CDK8"/>
<dbReference type="GO" id="GO:0016407">
    <property type="term" value="F:acetyltransferase activity"/>
    <property type="evidence" value="ECO:0007669"/>
    <property type="project" value="InterPro"/>
</dbReference>
<protein>
    <recommendedName>
        <fullName evidence="7">Nodulation protein L</fullName>
    </recommendedName>
</protein>
<dbReference type="SUPFAM" id="SSF51161">
    <property type="entry name" value="Trimeric LpxA-like enzymes"/>
    <property type="match status" value="1"/>
</dbReference>
<keyword evidence="10" id="KW-1185">Reference proteome</keyword>
<evidence type="ECO:0000256" key="7">
    <source>
        <dbReference type="ARBA" id="ARBA00067695"/>
    </source>
</evidence>
<evidence type="ECO:0000256" key="2">
    <source>
        <dbReference type="ARBA" id="ARBA00022458"/>
    </source>
</evidence>
<dbReference type="Pfam" id="PF00132">
    <property type="entry name" value="Hexapep"/>
    <property type="match status" value="1"/>
</dbReference>
<name>A0A7W6CDK8_9HYPH</name>
<evidence type="ECO:0000256" key="3">
    <source>
        <dbReference type="ARBA" id="ARBA00022679"/>
    </source>
</evidence>
<evidence type="ECO:0000259" key="8">
    <source>
        <dbReference type="SMART" id="SM01266"/>
    </source>
</evidence>
<dbReference type="PANTHER" id="PTHR23416:SF23">
    <property type="entry name" value="ACETYLTRANSFERASE C18B11.09C-RELATED"/>
    <property type="match status" value="1"/>
</dbReference>
<dbReference type="InterPro" id="IPR001451">
    <property type="entry name" value="Hexapep"/>
</dbReference>
<reference evidence="9 10" key="1">
    <citation type="submission" date="2020-08" db="EMBL/GenBank/DDBJ databases">
        <title>Genomic Encyclopedia of Type Strains, Phase IV (KMG-IV): sequencing the most valuable type-strain genomes for metagenomic binning, comparative biology and taxonomic classification.</title>
        <authorList>
            <person name="Goeker M."/>
        </authorList>
    </citation>
    <scope>NUCLEOTIDE SEQUENCE [LARGE SCALE GENOMIC DNA]</scope>
    <source>
        <strain evidence="9 10">DSM 26438</strain>
    </source>
</reference>
<keyword evidence="2" id="KW-0536">Nodulation</keyword>
<proteinExistence type="inferred from homology"/>
<keyword evidence="3 9" id="KW-0808">Transferase</keyword>
<comment type="caution">
    <text evidence="9">The sequence shown here is derived from an EMBL/GenBank/DDBJ whole genome shotgun (WGS) entry which is preliminary data.</text>
</comment>
<dbReference type="PANTHER" id="PTHR23416">
    <property type="entry name" value="SIALIC ACID SYNTHASE-RELATED"/>
    <property type="match status" value="1"/>
</dbReference>
<evidence type="ECO:0000313" key="9">
    <source>
        <dbReference type="EMBL" id="MBB3946605.1"/>
    </source>
</evidence>
<dbReference type="Gene3D" id="2.160.10.10">
    <property type="entry name" value="Hexapeptide repeat proteins"/>
    <property type="match status" value="1"/>
</dbReference>
<accession>A0A7W6CDK8</accession>
<dbReference type="GO" id="GO:0008374">
    <property type="term" value="F:O-acyltransferase activity"/>
    <property type="evidence" value="ECO:0007669"/>
    <property type="project" value="TreeGrafter"/>
</dbReference>
<dbReference type="CDD" id="cd03357">
    <property type="entry name" value="LbH_MAT_GAT"/>
    <property type="match status" value="1"/>
</dbReference>
<keyword evidence="5 9" id="KW-0012">Acyltransferase</keyword>
<organism evidence="9 10">
    <name type="scientific">Rhizobium skierniewicense</name>
    <dbReference type="NCBI Taxonomy" id="984260"/>
    <lineage>
        <taxon>Bacteria</taxon>
        <taxon>Pseudomonadati</taxon>
        <taxon>Pseudomonadota</taxon>
        <taxon>Alphaproteobacteria</taxon>
        <taxon>Hyphomicrobiales</taxon>
        <taxon>Rhizobiaceae</taxon>
        <taxon>Rhizobium/Agrobacterium group</taxon>
        <taxon>Rhizobium</taxon>
    </lineage>
</organism>
<keyword evidence="4" id="KW-0677">Repeat</keyword>
<comment type="function">
    <text evidence="6">Acetyltransferase implicated in the O-acetylation of Nod factors.</text>
</comment>
<sequence>MRSEREKMAAGEWYCCLDDELDALRVAARRAVHQHTSMVPDARGAMAPLLRSLFGSVSKTAFIEAPFHCSYGFNISLGENTYLNAGCVILDSGPVTIGNGSMLGPGVQIYCADHHRDGAQRARGIEIAKPVTIGNNVWIGGGAIILPGIRIFDGAIIGAGSVVTKDVAAGQTVVGNPARLVSASLPATRD</sequence>
<dbReference type="InterPro" id="IPR011004">
    <property type="entry name" value="Trimer_LpxA-like_sf"/>
</dbReference>
<dbReference type="EMBL" id="JACIDV010000007">
    <property type="protein sequence ID" value="MBB3946605.1"/>
    <property type="molecule type" value="Genomic_DNA"/>
</dbReference>
<comment type="similarity">
    <text evidence="1">Belongs to the transferase hexapeptide repeat family.</text>
</comment>
<gene>
    <name evidence="9" type="ORF">GGQ73_002559</name>
</gene>